<evidence type="ECO:0000256" key="1">
    <source>
        <dbReference type="SAM" id="SignalP"/>
    </source>
</evidence>
<feature type="chain" id="PRO_5046250741" evidence="1">
    <location>
        <begin position="20"/>
        <end position="235"/>
    </location>
</feature>
<dbReference type="RefSeq" id="WP_264280153.1">
    <property type="nucleotide sequence ID" value="NZ_CP107006.1"/>
</dbReference>
<keyword evidence="1" id="KW-0732">Signal</keyword>
<name>A0ABY6J086_9BACT</name>
<organism evidence="2 3">
    <name type="scientific">Chitinophaga horti</name>
    <dbReference type="NCBI Taxonomy" id="2920382"/>
    <lineage>
        <taxon>Bacteria</taxon>
        <taxon>Pseudomonadati</taxon>
        <taxon>Bacteroidota</taxon>
        <taxon>Chitinophagia</taxon>
        <taxon>Chitinophagales</taxon>
        <taxon>Chitinophagaceae</taxon>
        <taxon>Chitinophaga</taxon>
    </lineage>
</organism>
<dbReference type="PANTHER" id="PTHR33321">
    <property type="match status" value="1"/>
</dbReference>
<sequence>MKKVLFCILATVAAFAANAQERRNDWNYIGTEGIVSKDSITRGEYTLIFINKKEGFSDTLKQRMIETFFTVYPVQAKTYNPNTRKKVIFLVDPAYDGVAATAGSIIRYNPAWFDKHPGDIDVVTHEAMHIVQSYRRGGPGWVTEGIADYVRYTMGVDNAGAGWKLTPFSASQNYDNAYRITARFFAWIEKNVTPGFVVKLNEAMREGKYNDGIWKEWTGKDVKELWSAYAANPVI</sequence>
<dbReference type="Proteomes" id="UP001162741">
    <property type="component" value="Chromosome"/>
</dbReference>
<dbReference type="PANTHER" id="PTHR33321:SF12">
    <property type="entry name" value="PLANT BASIC SECRETORY PROTEIN (BSP) FAMILY PROTEIN"/>
    <property type="match status" value="1"/>
</dbReference>
<protein>
    <submittedName>
        <fullName evidence="2">Basic secretory family protein</fullName>
    </submittedName>
</protein>
<dbReference type="InterPro" id="IPR007541">
    <property type="entry name" value="Uncharacterised_BSP"/>
</dbReference>
<dbReference type="Pfam" id="PF04450">
    <property type="entry name" value="BSP"/>
    <property type="match status" value="1"/>
</dbReference>
<proteinExistence type="predicted"/>
<gene>
    <name evidence="2" type="ORF">MKQ68_16970</name>
</gene>
<evidence type="ECO:0000313" key="3">
    <source>
        <dbReference type="Proteomes" id="UP001162741"/>
    </source>
</evidence>
<reference evidence="2" key="1">
    <citation type="submission" date="2022-10" db="EMBL/GenBank/DDBJ databases">
        <title>Chitinophaga sp. nov., isolated from soil.</title>
        <authorList>
            <person name="Jeon C.O."/>
        </authorList>
    </citation>
    <scope>NUCLEOTIDE SEQUENCE</scope>
    <source>
        <strain evidence="2">R8</strain>
    </source>
</reference>
<feature type="signal peptide" evidence="1">
    <location>
        <begin position="1"/>
        <end position="19"/>
    </location>
</feature>
<keyword evidence="3" id="KW-1185">Reference proteome</keyword>
<accession>A0ABY6J086</accession>
<dbReference type="EMBL" id="CP107006">
    <property type="protein sequence ID" value="UYQ91781.1"/>
    <property type="molecule type" value="Genomic_DNA"/>
</dbReference>
<evidence type="ECO:0000313" key="2">
    <source>
        <dbReference type="EMBL" id="UYQ91781.1"/>
    </source>
</evidence>